<reference evidence="1 2" key="1">
    <citation type="submission" date="2022-02" db="EMBL/GenBank/DDBJ databases">
        <title>Draft genome sequence of Mezorhizobium retamae strain IRAMC:0171 isolated from Retama raetam nodules.</title>
        <authorList>
            <person name="Bengaied R."/>
            <person name="Sbissi I."/>
            <person name="Huber K."/>
            <person name="Ghodbane F."/>
            <person name="Nouioui I."/>
            <person name="Tarhouni M."/>
            <person name="Gtari M."/>
        </authorList>
    </citation>
    <scope>NUCLEOTIDE SEQUENCE [LARGE SCALE GENOMIC DNA]</scope>
    <source>
        <strain evidence="1 2">IRAMC:0171</strain>
    </source>
</reference>
<dbReference type="RefSeq" id="WP_239368303.1">
    <property type="nucleotide sequence ID" value="NZ_JAKREW010000022.1"/>
</dbReference>
<evidence type="ECO:0000313" key="1">
    <source>
        <dbReference type="EMBL" id="MCG7507295.1"/>
    </source>
</evidence>
<evidence type="ECO:0000313" key="2">
    <source>
        <dbReference type="Proteomes" id="UP001201701"/>
    </source>
</evidence>
<accession>A0ABS9QIQ4</accession>
<keyword evidence="2" id="KW-1185">Reference proteome</keyword>
<name>A0ABS9QIQ4_9HYPH</name>
<organism evidence="1 2">
    <name type="scientific">Mesorhizobium retamae</name>
    <dbReference type="NCBI Taxonomy" id="2912854"/>
    <lineage>
        <taxon>Bacteria</taxon>
        <taxon>Pseudomonadati</taxon>
        <taxon>Pseudomonadota</taxon>
        <taxon>Alphaproteobacteria</taxon>
        <taxon>Hyphomicrobiales</taxon>
        <taxon>Phyllobacteriaceae</taxon>
        <taxon>Mesorhizobium</taxon>
    </lineage>
</organism>
<proteinExistence type="predicted"/>
<protein>
    <submittedName>
        <fullName evidence="1">Uncharacterized protein</fullName>
    </submittedName>
</protein>
<sequence length="152" mass="16386">MFNVLSIAPKWGASAIVGILTVISVTKGNAAPACGELTLAGERARMTKLLSATGYSSEQTSFLIRGYRAAFYPFPAASMTPEAKTCGRMAIQALVLNCTGSMLKSSLAETSDPDAMKAVSYWGRKKLAVRELLFIGLFHACQAAARERFERR</sequence>
<dbReference type="EMBL" id="JAKREW010000022">
    <property type="protein sequence ID" value="MCG7507295.1"/>
    <property type="molecule type" value="Genomic_DNA"/>
</dbReference>
<comment type="caution">
    <text evidence="1">The sequence shown here is derived from an EMBL/GenBank/DDBJ whole genome shotgun (WGS) entry which is preliminary data.</text>
</comment>
<dbReference type="Proteomes" id="UP001201701">
    <property type="component" value="Unassembled WGS sequence"/>
</dbReference>
<gene>
    <name evidence="1" type="ORF">L4923_19875</name>
</gene>